<evidence type="ECO:0000313" key="2">
    <source>
        <dbReference type="Proteomes" id="UP000789572"/>
    </source>
</evidence>
<protein>
    <submittedName>
        <fullName evidence="1">9483_t:CDS:1</fullName>
    </submittedName>
</protein>
<keyword evidence="2" id="KW-1185">Reference proteome</keyword>
<accession>A0A9N9GWX3</accession>
<evidence type="ECO:0000313" key="1">
    <source>
        <dbReference type="EMBL" id="CAG8635676.1"/>
    </source>
</evidence>
<name>A0A9N9GWX3_9GLOM</name>
<proteinExistence type="predicted"/>
<reference evidence="1" key="1">
    <citation type="submission" date="2021-06" db="EMBL/GenBank/DDBJ databases">
        <authorList>
            <person name="Kallberg Y."/>
            <person name="Tangrot J."/>
            <person name="Rosling A."/>
        </authorList>
    </citation>
    <scope>NUCLEOTIDE SEQUENCE</scope>
    <source>
        <strain evidence="1">IA702</strain>
    </source>
</reference>
<comment type="caution">
    <text evidence="1">The sequence shown here is derived from an EMBL/GenBank/DDBJ whole genome shotgun (WGS) entry which is preliminary data.</text>
</comment>
<gene>
    <name evidence="1" type="ORF">POCULU_LOCUS9143</name>
</gene>
<dbReference type="EMBL" id="CAJVPJ010003136">
    <property type="protein sequence ID" value="CAG8635676.1"/>
    <property type="molecule type" value="Genomic_DNA"/>
</dbReference>
<organism evidence="1 2">
    <name type="scientific">Paraglomus occultum</name>
    <dbReference type="NCBI Taxonomy" id="144539"/>
    <lineage>
        <taxon>Eukaryota</taxon>
        <taxon>Fungi</taxon>
        <taxon>Fungi incertae sedis</taxon>
        <taxon>Mucoromycota</taxon>
        <taxon>Glomeromycotina</taxon>
        <taxon>Glomeromycetes</taxon>
        <taxon>Paraglomerales</taxon>
        <taxon>Paraglomeraceae</taxon>
        <taxon>Paraglomus</taxon>
    </lineage>
</organism>
<dbReference type="AlphaFoldDB" id="A0A9N9GWX3"/>
<dbReference type="Proteomes" id="UP000789572">
    <property type="component" value="Unassembled WGS sequence"/>
</dbReference>
<sequence>KLAKQSDYTPCEKNDLISRTKVSAIFRELQKINAVKRIHLELANGMTQQEQQQKFIHLQKNVFE</sequence>
<feature type="non-terminal residue" evidence="1">
    <location>
        <position position="64"/>
    </location>
</feature>